<comment type="caution">
    <text evidence="1">The sequence shown here is derived from an EMBL/GenBank/DDBJ whole genome shotgun (WGS) entry which is preliminary data.</text>
</comment>
<dbReference type="RefSeq" id="WP_171715751.1">
    <property type="nucleotide sequence ID" value="NZ_WHOB01000012.1"/>
</dbReference>
<sequence>MIDPIKSNLKDLIKYAKGEEAFQDRAAWLAGLTVTTAALTFTGVGGDIATVFTVLGSGVPSTVKQILKNMNQRDIEVQAVDTYERCRFIDYALARMAVMQAIAVLLSDEERFYARWHVNKLTKEEQEKLHKRDEKREEQQVQNYLDKWELDHESYWDDLLAAILRVIEVEEDGEESFREKMINEIRKTYEAYKNRVMSDSKEFAQYMNSTVSPMRLTQSVKREIESMMISRDNGFFTIDDINSELRGSTEPTIDLTFFNYEEHDFEKQVIDKLSDQSQDVIYVKGKTREETLYYLLYIIGWIEKDHKINTVIVRSLEDWKRMKGTCKGKLLIPDFNASLVEPIPENRMVVVYGEADFIGKKPLIELKKRKLGNMLSKLRDSGNIDIKLASELVERTNGLYAGFKRRVFKGKSGEPGWEAQKNPNFVPALLIGAWTNNLGDQMIVARLASVDYEKYIKQLGTVVNNEDPFLLHFPDRTSITWRLANVEEAWEVLLKEIDSEQIQKFRELLLEVLGEVPSGFKLPIDRHYQAAVLTERPMYSDTMKQGLIRSLIMLADRINDHPTLWPMSSQDFVNEIVLDVFGQLDKKEQWFAISGLVPDLAEAAPQVTLKVIEREVSNPDSPLWSLFNENGDGLWSRNYYTNILWALEKTLCFEETAPQAVRILTKLAEKRINYKISNSPMSTLTQALSAWRQELNLSLEDKIRLTRSVVKQSDIGWDLIKALLPDRAPSHIQTNMCTPNYRPYQIRYKVNYTNDILQTFRDYTQIAINEAGEDLDRWGVLFEKFFFFELQLENEVIQGVVKVINRCQSDKEKHTFKEIIRDLLYQHRYFRDAKWAVDENALSQIEHNVFDVIHFDNPIYEEIHLFTSDQWHPLHPVSYRDNAQDFDNERVQLHDARREALLRILKIPQLGLQNLLSKIPNSNLLGLTDIGRIMASEVHEFKWNDEFIESMTREHQRTILQAYVGTLYQKHGLEVIQKALEKIQFDEIWSAGLLRLAKLDEAFLKLLKDTPPGVVRHYWESVPGFYSIENPAMQEEVWNRFLEYRNHSAALEMLHRQFRSNHLKHLQVLDNILKDLGRFNPDSHLVYLIVKVFERLYEADYLDVEQVRRAARQEWAFFNLLIHQTTPQFLVRELKSNPELLAQIIQLVYKPSDSPKDYKETLTEQQQQMVSQGHSILMQVKFCPCVDYKGDIAVSALKEWTKTYLNLIDHAKREAIGRQILGECFAHSPIGRDGNFPHEAIRSTFEEIYTPDLGKGFQIGVMNSRGVFNLSSGDEERKLSKMYETYARTLRIDYPHLAKELEDISEYYKRDSELDREKAAYDF</sequence>
<name>A0ABX1Y942_9BACL</name>
<gene>
    <name evidence="1" type="ORF">GC101_01045</name>
</gene>
<organism evidence="1 2">
    <name type="scientific">Paenibacillus phytohabitans</name>
    <dbReference type="NCBI Taxonomy" id="2654978"/>
    <lineage>
        <taxon>Bacteria</taxon>
        <taxon>Bacillati</taxon>
        <taxon>Bacillota</taxon>
        <taxon>Bacilli</taxon>
        <taxon>Bacillales</taxon>
        <taxon>Paenibacillaceae</taxon>
        <taxon>Paenibacillus</taxon>
    </lineage>
</organism>
<evidence type="ECO:0000313" key="2">
    <source>
        <dbReference type="Proteomes" id="UP000596857"/>
    </source>
</evidence>
<evidence type="ECO:0000313" key="1">
    <source>
        <dbReference type="EMBL" id="NOU77458.1"/>
    </source>
</evidence>
<protein>
    <submittedName>
        <fullName evidence="1">Uncharacterized protein</fullName>
    </submittedName>
</protein>
<dbReference type="Proteomes" id="UP000596857">
    <property type="component" value="Unassembled WGS sequence"/>
</dbReference>
<keyword evidence="2" id="KW-1185">Reference proteome</keyword>
<dbReference type="EMBL" id="WHOB01000012">
    <property type="protein sequence ID" value="NOU77458.1"/>
    <property type="molecule type" value="Genomic_DNA"/>
</dbReference>
<accession>A0ABX1Y942</accession>
<reference evidence="1 2" key="1">
    <citation type="submission" date="2019-10" db="EMBL/GenBank/DDBJ databases">
        <title>Description of Paenibacillus terricola sp. nov.</title>
        <authorList>
            <person name="Carlier A."/>
            <person name="Qi S."/>
        </authorList>
    </citation>
    <scope>NUCLEOTIDE SEQUENCE [LARGE SCALE GENOMIC DNA]</scope>
    <source>
        <strain evidence="1 2">LMG 31459</strain>
    </source>
</reference>
<proteinExistence type="predicted"/>